<name>K1PSY0_MAGGI</name>
<gene>
    <name evidence="2" type="ORF">CGI_10008327</name>
</gene>
<feature type="domain" description="Mitochondria-eating protein C-terminal" evidence="1">
    <location>
        <begin position="584"/>
        <end position="660"/>
    </location>
</feature>
<sequence>MICYTHHDEISWNGDLEFCLVADVDMDFDDVQNDKRKTKYEQWEPLCTIDTSQDVYPGLTLIVLKYPLCRTTSRPKMCLACAVMIWTATADVNPLTMGSGILFIAMDTVMARQEYNERQQQMQAEEGQGAQFRSQDEWIDTLPKAWRPHVLLEKETQLKDKPEHNCKLRFISDINDEEYDSVLSGMENEQVKFPFFVSHLKRDLDQLVEECAKQKRTAITMCENIADIEGKPKCVPLKAWHILDNDSKQFVMLVNQRKGTDEAQLQHISQGLKEKAFVEDQLSDSRIHLQSLQNQLRNKTASQGQISANYVTHLEKQVKELQQQNITCVKPLEKHVKELQQKNIECEKKVDALKLEKEALLTRLSEIAGTRLTSNNPGITDLSDEFRPLKLNDMFREMYDDKWTDAMEDLSSEGLQDKVAVTLLLQIVKLHALDNILTEEDRTGLRRSTGELKRKHHKYLIQACQEKFTSIVSKLIQRRMQLCTSSGDCDVYKGDRDKLCEQHEQKGDFGKAVYKKAANPPETEYHNTPKRQKFTTGSNSLNISNAVGKENIPDRKANSARADFAKPIIDGHVTEPSEITLDNDKFSNVLNFAKDVVEVCWWMRCTQPPVHLDFSIPVDGKFSPELYKAYTKSGQTIDYVVWPVMYLHEHGPLLSKGVAQPV</sequence>
<dbReference type="HOGENOM" id="CLU_414612_0_0_1"/>
<dbReference type="InterPro" id="IPR031981">
    <property type="entry name" value="MIEAP_C"/>
</dbReference>
<evidence type="ECO:0000313" key="2">
    <source>
        <dbReference type="EMBL" id="EKC19510.1"/>
    </source>
</evidence>
<dbReference type="AlphaFoldDB" id="K1PSY0"/>
<reference evidence="2" key="1">
    <citation type="journal article" date="2012" name="Nature">
        <title>The oyster genome reveals stress adaptation and complexity of shell formation.</title>
        <authorList>
            <person name="Zhang G."/>
            <person name="Fang X."/>
            <person name="Guo X."/>
            <person name="Li L."/>
            <person name="Luo R."/>
            <person name="Xu F."/>
            <person name="Yang P."/>
            <person name="Zhang L."/>
            <person name="Wang X."/>
            <person name="Qi H."/>
            <person name="Xiong Z."/>
            <person name="Que H."/>
            <person name="Xie Y."/>
            <person name="Holland P.W."/>
            <person name="Paps J."/>
            <person name="Zhu Y."/>
            <person name="Wu F."/>
            <person name="Chen Y."/>
            <person name="Wang J."/>
            <person name="Peng C."/>
            <person name="Meng J."/>
            <person name="Yang L."/>
            <person name="Liu J."/>
            <person name="Wen B."/>
            <person name="Zhang N."/>
            <person name="Huang Z."/>
            <person name="Zhu Q."/>
            <person name="Feng Y."/>
            <person name="Mount A."/>
            <person name="Hedgecock D."/>
            <person name="Xu Z."/>
            <person name="Liu Y."/>
            <person name="Domazet-Loso T."/>
            <person name="Du Y."/>
            <person name="Sun X."/>
            <person name="Zhang S."/>
            <person name="Liu B."/>
            <person name="Cheng P."/>
            <person name="Jiang X."/>
            <person name="Li J."/>
            <person name="Fan D."/>
            <person name="Wang W."/>
            <person name="Fu W."/>
            <person name="Wang T."/>
            <person name="Wang B."/>
            <person name="Zhang J."/>
            <person name="Peng Z."/>
            <person name="Li Y."/>
            <person name="Li N."/>
            <person name="Wang J."/>
            <person name="Chen M."/>
            <person name="He Y."/>
            <person name="Tan F."/>
            <person name="Song X."/>
            <person name="Zheng Q."/>
            <person name="Huang R."/>
            <person name="Yang H."/>
            <person name="Du X."/>
            <person name="Chen L."/>
            <person name="Yang M."/>
            <person name="Gaffney P.M."/>
            <person name="Wang S."/>
            <person name="Luo L."/>
            <person name="She Z."/>
            <person name="Ming Y."/>
            <person name="Huang W."/>
            <person name="Zhang S."/>
            <person name="Huang B."/>
            <person name="Zhang Y."/>
            <person name="Qu T."/>
            <person name="Ni P."/>
            <person name="Miao G."/>
            <person name="Wang J."/>
            <person name="Wang Q."/>
            <person name="Steinberg C.E."/>
            <person name="Wang H."/>
            <person name="Li N."/>
            <person name="Qian L."/>
            <person name="Zhang G."/>
            <person name="Li Y."/>
            <person name="Yang H."/>
            <person name="Liu X."/>
            <person name="Wang J."/>
            <person name="Yin Y."/>
            <person name="Wang J."/>
        </authorList>
    </citation>
    <scope>NUCLEOTIDE SEQUENCE [LARGE SCALE GENOMIC DNA]</scope>
    <source>
        <strain evidence="2">05x7-T-G4-1.051#20</strain>
    </source>
</reference>
<accession>K1PSY0</accession>
<proteinExistence type="predicted"/>
<dbReference type="InParanoid" id="K1PSY0"/>
<organism evidence="2">
    <name type="scientific">Magallana gigas</name>
    <name type="common">Pacific oyster</name>
    <name type="synonym">Crassostrea gigas</name>
    <dbReference type="NCBI Taxonomy" id="29159"/>
    <lineage>
        <taxon>Eukaryota</taxon>
        <taxon>Metazoa</taxon>
        <taxon>Spiralia</taxon>
        <taxon>Lophotrochozoa</taxon>
        <taxon>Mollusca</taxon>
        <taxon>Bivalvia</taxon>
        <taxon>Autobranchia</taxon>
        <taxon>Pteriomorphia</taxon>
        <taxon>Ostreida</taxon>
        <taxon>Ostreoidea</taxon>
        <taxon>Ostreidae</taxon>
        <taxon>Magallana</taxon>
    </lineage>
</organism>
<protein>
    <recommendedName>
        <fullName evidence="1">Mitochondria-eating protein C-terminal domain-containing protein</fullName>
    </recommendedName>
</protein>
<evidence type="ECO:0000259" key="1">
    <source>
        <dbReference type="Pfam" id="PF16026"/>
    </source>
</evidence>
<dbReference type="EMBL" id="JH818491">
    <property type="protein sequence ID" value="EKC19510.1"/>
    <property type="molecule type" value="Genomic_DNA"/>
</dbReference>
<dbReference type="Pfam" id="PF16026">
    <property type="entry name" value="MIEAP"/>
    <property type="match status" value="1"/>
</dbReference>